<evidence type="ECO:0000313" key="2">
    <source>
        <dbReference type="Proteomes" id="UP001596223"/>
    </source>
</evidence>
<name>A0ABW1JVJ2_9NOCA</name>
<accession>A0ABW1JVJ2</accession>
<sequence length="127" mass="14670">MDDRVTYRPIGSPGGWPQQAIAVSQVRIRRLPRLGLCLTVRDVMLTGVKDRHVRCPAGDFVSTGDPCHFLSIWFPCKRKWSTMAKHRRVSADDAPESMRDQIIRLRRLLLDAELEKDVLRERLEGEF</sequence>
<evidence type="ECO:0000313" key="1">
    <source>
        <dbReference type="EMBL" id="MFC6013092.1"/>
    </source>
</evidence>
<proteinExistence type="predicted"/>
<keyword evidence="2" id="KW-1185">Reference proteome</keyword>
<reference evidence="2" key="1">
    <citation type="journal article" date="2019" name="Int. J. Syst. Evol. Microbiol.">
        <title>The Global Catalogue of Microorganisms (GCM) 10K type strain sequencing project: providing services to taxonomists for standard genome sequencing and annotation.</title>
        <authorList>
            <consortium name="The Broad Institute Genomics Platform"/>
            <consortium name="The Broad Institute Genome Sequencing Center for Infectious Disease"/>
            <person name="Wu L."/>
            <person name="Ma J."/>
        </authorList>
    </citation>
    <scope>NUCLEOTIDE SEQUENCE [LARGE SCALE GENOMIC DNA]</scope>
    <source>
        <strain evidence="2">CCUG 36956</strain>
    </source>
</reference>
<organism evidence="1 2">
    <name type="scientific">Nocardia lasii</name>
    <dbReference type="NCBI Taxonomy" id="1616107"/>
    <lineage>
        <taxon>Bacteria</taxon>
        <taxon>Bacillati</taxon>
        <taxon>Actinomycetota</taxon>
        <taxon>Actinomycetes</taxon>
        <taxon>Mycobacteriales</taxon>
        <taxon>Nocardiaceae</taxon>
        <taxon>Nocardia</taxon>
    </lineage>
</organism>
<dbReference type="EMBL" id="JBHSQN010000013">
    <property type="protein sequence ID" value="MFC6013092.1"/>
    <property type="molecule type" value="Genomic_DNA"/>
</dbReference>
<comment type="caution">
    <text evidence="1">The sequence shown here is derived from an EMBL/GenBank/DDBJ whole genome shotgun (WGS) entry which is preliminary data.</text>
</comment>
<dbReference type="Proteomes" id="UP001596223">
    <property type="component" value="Unassembled WGS sequence"/>
</dbReference>
<protein>
    <submittedName>
        <fullName evidence="1">Uncharacterized protein</fullName>
    </submittedName>
</protein>
<gene>
    <name evidence="1" type="ORF">ACFP3H_18700</name>
</gene>